<protein>
    <submittedName>
        <fullName evidence="4 5">Uncharacterized protein LOC109723738 isoform X1</fullName>
    </submittedName>
</protein>
<evidence type="ECO:0000256" key="2">
    <source>
        <dbReference type="SAM" id="MobiDB-lite"/>
    </source>
</evidence>
<dbReference type="Proteomes" id="UP000515123">
    <property type="component" value="Linkage group 18"/>
</dbReference>
<gene>
    <name evidence="4 5" type="primary">LOC109723738</name>
</gene>
<name>A0A6P5GGL6_ANACO</name>
<dbReference type="RefSeq" id="XP_020107800.1">
    <property type="nucleotide sequence ID" value="XM_020252211.1"/>
</dbReference>
<evidence type="ECO:0000313" key="5">
    <source>
        <dbReference type="RefSeq" id="XP_020107801.1"/>
    </source>
</evidence>
<reference evidence="3" key="1">
    <citation type="journal article" date="2015" name="Nat. Genet.">
        <title>The pineapple genome and the evolution of CAM photosynthesis.</title>
        <authorList>
            <person name="Ming R."/>
            <person name="VanBuren R."/>
            <person name="Wai C.M."/>
            <person name="Tang H."/>
            <person name="Schatz M.C."/>
            <person name="Bowers J.E."/>
            <person name="Lyons E."/>
            <person name="Wang M.L."/>
            <person name="Chen J."/>
            <person name="Biggers E."/>
            <person name="Zhang J."/>
            <person name="Huang L."/>
            <person name="Zhang L."/>
            <person name="Miao W."/>
            <person name="Zhang J."/>
            <person name="Ye Z."/>
            <person name="Miao C."/>
            <person name="Lin Z."/>
            <person name="Wang H."/>
            <person name="Zhou H."/>
            <person name="Yim W.C."/>
            <person name="Priest H.D."/>
            <person name="Zheng C."/>
            <person name="Woodhouse M."/>
            <person name="Edger P.P."/>
            <person name="Guyot R."/>
            <person name="Guo H.B."/>
            <person name="Guo H."/>
            <person name="Zheng G."/>
            <person name="Singh R."/>
            <person name="Sharma A."/>
            <person name="Min X."/>
            <person name="Zheng Y."/>
            <person name="Lee H."/>
            <person name="Gurtowski J."/>
            <person name="Sedlazeck F.J."/>
            <person name="Harkess A."/>
            <person name="McKain M.R."/>
            <person name="Liao Z."/>
            <person name="Fang J."/>
            <person name="Liu J."/>
            <person name="Zhang X."/>
            <person name="Zhang Q."/>
            <person name="Hu W."/>
            <person name="Qin Y."/>
            <person name="Wang K."/>
            <person name="Chen L.Y."/>
            <person name="Shirley N."/>
            <person name="Lin Y.R."/>
            <person name="Liu L.Y."/>
            <person name="Hernandez A.G."/>
            <person name="Wright C.L."/>
            <person name="Bulone V."/>
            <person name="Tuskan G.A."/>
            <person name="Heath K."/>
            <person name="Zee F."/>
            <person name="Moore P.H."/>
            <person name="Sunkar R."/>
            <person name="Leebens-Mack J.H."/>
            <person name="Mockler T."/>
            <person name="Bennetzen J.L."/>
            <person name="Freeling M."/>
            <person name="Sankoff D."/>
            <person name="Paterson A.H."/>
            <person name="Zhu X."/>
            <person name="Yang X."/>
            <person name="Smith J.A."/>
            <person name="Cushman J.C."/>
            <person name="Paull R.E."/>
            <person name="Yu Q."/>
        </authorList>
    </citation>
    <scope>NUCLEOTIDE SEQUENCE [LARGE SCALE GENOMIC DNA]</scope>
    <source>
        <strain evidence="3">cv. F153</strain>
    </source>
</reference>
<organism evidence="5">
    <name type="scientific">Ananas comosus</name>
    <name type="common">Pineapple</name>
    <name type="synonym">Ananas ananas</name>
    <dbReference type="NCBI Taxonomy" id="4615"/>
    <lineage>
        <taxon>Eukaryota</taxon>
        <taxon>Viridiplantae</taxon>
        <taxon>Streptophyta</taxon>
        <taxon>Embryophyta</taxon>
        <taxon>Tracheophyta</taxon>
        <taxon>Spermatophyta</taxon>
        <taxon>Magnoliopsida</taxon>
        <taxon>Liliopsida</taxon>
        <taxon>Poales</taxon>
        <taxon>Bromeliaceae</taxon>
        <taxon>Bromelioideae</taxon>
        <taxon>Ananas</taxon>
    </lineage>
</organism>
<evidence type="ECO:0000313" key="3">
    <source>
        <dbReference type="Proteomes" id="UP000515123"/>
    </source>
</evidence>
<evidence type="ECO:0000256" key="1">
    <source>
        <dbReference type="SAM" id="Coils"/>
    </source>
</evidence>
<feature type="coiled-coil region" evidence="1">
    <location>
        <begin position="43"/>
        <end position="91"/>
    </location>
</feature>
<sequence length="303" mass="32266">MEGEITPVLLRAAIDDESPISCCLFEGGGATAGSSSSKAAAARDRFEEEKDRILRDLQQMINRYNECFHRLRRASADVDALRRENLDLVAEKLHLTFLVDDREASAAAAAAAAGAKRKETKKSAIGGDDPDPGASDGGERNGATRGGIPKSISIRSRGFLATAAAAAAAVGGRGGGGEASWRPQRLRVPAVLPRDLWRRKGVKKQRGKRRRWRWRCTAKAWRRQSCATNGGSPGVARTQHGAASRTGWRSCAPCSATRATRPSFAACSATAVSAPTVTAATSVTPSPTPNHEKKQKIASKNPR</sequence>
<accession>A0A6P5GGL6</accession>
<proteinExistence type="predicted"/>
<dbReference type="GeneID" id="109723738"/>
<dbReference type="OrthoDB" id="410307at2759"/>
<feature type="compositionally biased region" description="Basic residues" evidence="2">
    <location>
        <begin position="293"/>
        <end position="303"/>
    </location>
</feature>
<keyword evidence="3" id="KW-1185">Reference proteome</keyword>
<feature type="compositionally biased region" description="Low complexity" evidence="2">
    <location>
        <begin position="276"/>
        <end position="285"/>
    </location>
</feature>
<evidence type="ECO:0000313" key="4">
    <source>
        <dbReference type="RefSeq" id="XP_020107800.1"/>
    </source>
</evidence>
<feature type="region of interest" description="Disordered" evidence="2">
    <location>
        <begin position="276"/>
        <end position="303"/>
    </location>
</feature>
<dbReference type="RefSeq" id="XP_020107801.1">
    <property type="nucleotide sequence ID" value="XM_020252212.1"/>
</dbReference>
<keyword evidence="1" id="KW-0175">Coiled coil</keyword>
<feature type="region of interest" description="Disordered" evidence="2">
    <location>
        <begin position="112"/>
        <end position="150"/>
    </location>
</feature>
<dbReference type="AlphaFoldDB" id="A0A6P5GGL6"/>
<reference evidence="4 5" key="2">
    <citation type="submission" date="2025-04" db="UniProtKB">
        <authorList>
            <consortium name="RefSeq"/>
        </authorList>
    </citation>
    <scope>IDENTIFICATION</scope>
    <source>
        <tissue evidence="4 5">Leaf</tissue>
    </source>
</reference>